<feature type="non-terminal residue" evidence="1">
    <location>
        <position position="1"/>
    </location>
</feature>
<gene>
    <name evidence="1" type="ORF">S12H4_33913</name>
</gene>
<reference evidence="1" key="1">
    <citation type="journal article" date="2014" name="Front. Microbiol.">
        <title>High frequency of phylogenetically diverse reductive dehalogenase-homologous genes in deep subseafloor sedimentary metagenomes.</title>
        <authorList>
            <person name="Kawai M."/>
            <person name="Futagami T."/>
            <person name="Toyoda A."/>
            <person name="Takaki Y."/>
            <person name="Nishi S."/>
            <person name="Hori S."/>
            <person name="Arai W."/>
            <person name="Tsubouchi T."/>
            <person name="Morono Y."/>
            <person name="Uchiyama I."/>
            <person name="Ito T."/>
            <person name="Fujiyama A."/>
            <person name="Inagaki F."/>
            <person name="Takami H."/>
        </authorList>
    </citation>
    <scope>NUCLEOTIDE SEQUENCE</scope>
    <source>
        <strain evidence="1">Expedition CK06-06</strain>
    </source>
</reference>
<name>X1V8L3_9ZZZZ</name>
<proteinExistence type="predicted"/>
<evidence type="ECO:0000313" key="1">
    <source>
        <dbReference type="EMBL" id="GAJ01595.1"/>
    </source>
</evidence>
<sequence>SSPGEWGAFAGDDITFTTATPGIAIGGNIQVLYDIPDGRTLYINQMSFSCAASNDADKDNNQMVRAVLTKIAPLPSESYVREAWSNHEFSNDA</sequence>
<organism evidence="1">
    <name type="scientific">marine sediment metagenome</name>
    <dbReference type="NCBI Taxonomy" id="412755"/>
    <lineage>
        <taxon>unclassified sequences</taxon>
        <taxon>metagenomes</taxon>
        <taxon>ecological metagenomes</taxon>
    </lineage>
</organism>
<dbReference type="EMBL" id="BARW01020029">
    <property type="protein sequence ID" value="GAJ01595.1"/>
    <property type="molecule type" value="Genomic_DNA"/>
</dbReference>
<dbReference type="AlphaFoldDB" id="X1V8L3"/>
<accession>X1V8L3</accession>
<comment type="caution">
    <text evidence="1">The sequence shown here is derived from an EMBL/GenBank/DDBJ whole genome shotgun (WGS) entry which is preliminary data.</text>
</comment>
<protein>
    <submittedName>
        <fullName evidence="1">Uncharacterized protein</fullName>
    </submittedName>
</protein>